<proteinExistence type="inferred from homology"/>
<keyword evidence="6 8" id="KW-0139">CF(1)</keyword>
<evidence type="ECO:0000256" key="2">
    <source>
        <dbReference type="ARBA" id="ARBA00022448"/>
    </source>
</evidence>
<evidence type="ECO:0000256" key="8">
    <source>
        <dbReference type="HAMAP-Rule" id="MF_01416"/>
    </source>
</evidence>
<keyword evidence="7 8" id="KW-0066">ATP synthesis</keyword>
<keyword evidence="5 8" id="KW-0472">Membrane</keyword>
<dbReference type="PRINTS" id="PR00125">
    <property type="entry name" value="ATPASEDELTA"/>
</dbReference>
<comment type="caution">
    <text evidence="9">The sequence shown here is derived from an EMBL/GenBank/DDBJ whole genome shotgun (WGS) entry which is preliminary data.</text>
</comment>
<dbReference type="OrthoDB" id="5242917at2"/>
<name>A0A4Q9V1L2_9ACTO</name>
<evidence type="ECO:0000256" key="3">
    <source>
        <dbReference type="ARBA" id="ARBA00022781"/>
    </source>
</evidence>
<keyword evidence="10" id="KW-1185">Reference proteome</keyword>
<evidence type="ECO:0000256" key="6">
    <source>
        <dbReference type="ARBA" id="ARBA00023196"/>
    </source>
</evidence>
<dbReference type="GO" id="GO:0045259">
    <property type="term" value="C:proton-transporting ATP synthase complex"/>
    <property type="evidence" value="ECO:0007669"/>
    <property type="project" value="UniProtKB-KW"/>
</dbReference>
<dbReference type="AlphaFoldDB" id="A0A4Q9V1L2"/>
<accession>A0A4Q9V1L2</accession>
<comment type="function">
    <text evidence="8">F(1)F(0) ATP synthase produces ATP from ADP in the presence of a proton or sodium gradient. F-type ATPases consist of two structural domains, F(1) containing the extramembraneous catalytic core and F(0) containing the membrane proton channel, linked together by a central stalk and a peripheral stalk. During catalysis, ATP synthesis in the catalytic domain of F(1) is coupled via a rotary mechanism of the central stalk subunits to proton translocation.</text>
</comment>
<keyword evidence="3 8" id="KW-0375">Hydrogen ion transport</keyword>
<dbReference type="GO" id="GO:0005886">
    <property type="term" value="C:plasma membrane"/>
    <property type="evidence" value="ECO:0007669"/>
    <property type="project" value="UniProtKB-SubCell"/>
</dbReference>
<dbReference type="PROSITE" id="PS00389">
    <property type="entry name" value="ATPASE_DELTA"/>
    <property type="match status" value="1"/>
</dbReference>
<organism evidence="9 10">
    <name type="scientific">Arcanobacterium bovis</name>
    <dbReference type="NCBI Taxonomy" id="2529275"/>
    <lineage>
        <taxon>Bacteria</taxon>
        <taxon>Bacillati</taxon>
        <taxon>Actinomycetota</taxon>
        <taxon>Actinomycetes</taxon>
        <taxon>Actinomycetales</taxon>
        <taxon>Actinomycetaceae</taxon>
        <taxon>Arcanobacterium</taxon>
    </lineage>
</organism>
<comment type="function">
    <text evidence="8">This protein is part of the stalk that links CF(0) to CF(1). It either transmits conformational changes from CF(0) to CF(1) or is implicated in proton conduction.</text>
</comment>
<evidence type="ECO:0000256" key="1">
    <source>
        <dbReference type="ARBA" id="ARBA00004370"/>
    </source>
</evidence>
<dbReference type="PANTHER" id="PTHR11910">
    <property type="entry name" value="ATP SYNTHASE DELTA CHAIN"/>
    <property type="match status" value="1"/>
</dbReference>
<comment type="similarity">
    <text evidence="8">Belongs to the ATPase delta chain family.</text>
</comment>
<dbReference type="InterPro" id="IPR026015">
    <property type="entry name" value="ATP_synth_OSCP/delta_N_sf"/>
</dbReference>
<evidence type="ECO:0000313" key="9">
    <source>
        <dbReference type="EMBL" id="TBW21571.1"/>
    </source>
</evidence>
<keyword evidence="8" id="KW-1003">Cell membrane</keyword>
<dbReference type="InterPro" id="IPR020781">
    <property type="entry name" value="ATPase_OSCP/d_CS"/>
</dbReference>
<reference evidence="9 10" key="1">
    <citation type="submission" date="2019-02" db="EMBL/GenBank/DDBJ databases">
        <title>Arcanobacterium bovis sp. nov., isolated from the milk of a cow with mastitis.</title>
        <authorList>
            <person name="Sammra O."/>
            <person name="Foster G."/>
            <person name="Hassan A."/>
            <person name="Alssahen M."/>
            <person name="Laemmler C."/>
            <person name="Borowiak M."/>
            <person name="Malorny B."/>
            <person name="Abdulmawjood A."/>
        </authorList>
    </citation>
    <scope>NUCLEOTIDE SEQUENCE [LARGE SCALE GENOMIC DNA]</scope>
    <source>
        <strain evidence="9 10">C605018/01/1</strain>
    </source>
</reference>
<dbReference type="HAMAP" id="MF_01416">
    <property type="entry name" value="ATP_synth_delta_bact"/>
    <property type="match status" value="1"/>
</dbReference>
<evidence type="ECO:0000256" key="4">
    <source>
        <dbReference type="ARBA" id="ARBA00023065"/>
    </source>
</evidence>
<dbReference type="SUPFAM" id="SSF47928">
    <property type="entry name" value="N-terminal domain of the delta subunit of the F1F0-ATP synthase"/>
    <property type="match status" value="1"/>
</dbReference>
<dbReference type="RefSeq" id="WP_131281465.1">
    <property type="nucleotide sequence ID" value="NZ_JBHSLR010000006.1"/>
</dbReference>
<dbReference type="NCBIfam" id="NF009967">
    <property type="entry name" value="PRK13430.1"/>
    <property type="match status" value="1"/>
</dbReference>
<comment type="subcellular location">
    <subcellularLocation>
        <location evidence="8">Cell membrane</location>
        <topology evidence="8">Peripheral membrane protein</topology>
    </subcellularLocation>
    <subcellularLocation>
        <location evidence="1">Membrane</location>
    </subcellularLocation>
</comment>
<dbReference type="EMBL" id="SJDT01000004">
    <property type="protein sequence ID" value="TBW21571.1"/>
    <property type="molecule type" value="Genomic_DNA"/>
</dbReference>
<dbReference type="Pfam" id="PF00213">
    <property type="entry name" value="OSCP"/>
    <property type="match status" value="1"/>
</dbReference>
<gene>
    <name evidence="8" type="primary">atpH</name>
    <name evidence="9" type="ORF">EZJ44_06460</name>
</gene>
<keyword evidence="4 8" id="KW-0406">Ion transport</keyword>
<dbReference type="NCBIfam" id="TIGR01145">
    <property type="entry name" value="ATP_synt_delta"/>
    <property type="match status" value="1"/>
</dbReference>
<dbReference type="GO" id="GO:0046933">
    <property type="term" value="F:proton-transporting ATP synthase activity, rotational mechanism"/>
    <property type="evidence" value="ECO:0007669"/>
    <property type="project" value="UniProtKB-UniRule"/>
</dbReference>
<dbReference type="Proteomes" id="UP000293036">
    <property type="component" value="Unassembled WGS sequence"/>
</dbReference>
<evidence type="ECO:0000256" key="7">
    <source>
        <dbReference type="ARBA" id="ARBA00023310"/>
    </source>
</evidence>
<dbReference type="InterPro" id="IPR000711">
    <property type="entry name" value="ATPase_OSCP/dsu"/>
</dbReference>
<protein>
    <recommendedName>
        <fullName evidence="8">ATP synthase subunit delta</fullName>
    </recommendedName>
    <alternativeName>
        <fullName evidence="8">ATP synthase F(1) sector subunit delta</fullName>
    </alternativeName>
    <alternativeName>
        <fullName evidence="8">F-type ATPase subunit delta</fullName>
        <shortName evidence="8">F-ATPase subunit delta</shortName>
    </alternativeName>
</protein>
<evidence type="ECO:0000256" key="5">
    <source>
        <dbReference type="ARBA" id="ARBA00023136"/>
    </source>
</evidence>
<sequence>MRSKSEAALAWIVDTWDALLRERQTNAVDFSEEIFSLADVIQDNPSVLAALEDASRDTGDRVELATNLFQGKVSGQVLELLEGIVRERWAQSGDLLIALETIGVQTVLASAQLDDALSKTEEELYQCLRMLKRERDLRLTLNSQQHPVAARAQLVRKVFANVNPYTQALLVRSVSHTKQSSLTAVIARYIDQASERGKHLVASVTAAIPLSTEQEERLRSILCRYYNQDVKLHIALDPTIVGGLRIHIGDDLIDGTLASRIADVKEVFSK</sequence>
<evidence type="ECO:0000313" key="10">
    <source>
        <dbReference type="Proteomes" id="UP000293036"/>
    </source>
</evidence>
<keyword evidence="2 8" id="KW-0813">Transport</keyword>